<feature type="transmembrane region" description="Helical" evidence="1">
    <location>
        <begin position="201"/>
        <end position="218"/>
    </location>
</feature>
<proteinExistence type="predicted"/>
<feature type="transmembrane region" description="Helical" evidence="1">
    <location>
        <begin position="7"/>
        <end position="27"/>
    </location>
</feature>
<dbReference type="InterPro" id="IPR050879">
    <property type="entry name" value="Acyltransferase_3"/>
</dbReference>
<accession>A0ABX3NBY7</accession>
<sequence length="367" mass="43600">MQSPNTVKYDALTGMRAVAAIMVFVYHNRKYWRNDLPWAVMRFISEWHIGVTVFFVLSGFLLAYRYQDKPLESKKDYLKYILLRIARIFPLYWILLSFYFLDTEYSKNVDTYFLQYSLLYSLFDKYVLTGIVQAWSLNVEFFFYLLSPVLFLLLKKSWKYCVSLMLGLFLLSCAIGYGLYWYNANPKGFLYPLNFIMSNTFFGRSTEFFFGMLLAYMMKQESKVNTLLKLKNPTLYGGLLIMLFTIAIAFFARNNFVHGVERWEGRLIHELFLPVAIALFFWGLMSEKTWVSRFLSTKFLVLLGNASFVFYLIHISYFNLKLKSLLYLPDRNFVLLWICSIIIYLWIEKPLYKLCRNLITKVSNFPQ</sequence>
<feature type="transmembrane region" description="Helical" evidence="1">
    <location>
        <begin position="160"/>
        <end position="181"/>
    </location>
</feature>
<evidence type="ECO:0000259" key="2">
    <source>
        <dbReference type="Pfam" id="PF01757"/>
    </source>
</evidence>
<keyword evidence="4" id="KW-1185">Reference proteome</keyword>
<feature type="transmembrane region" description="Helical" evidence="1">
    <location>
        <begin position="271"/>
        <end position="287"/>
    </location>
</feature>
<feature type="transmembrane region" description="Helical" evidence="1">
    <location>
        <begin position="47"/>
        <end position="66"/>
    </location>
</feature>
<protein>
    <submittedName>
        <fullName evidence="3">Acyltransferase</fullName>
    </submittedName>
</protein>
<organism evidence="3 4">
    <name type="scientific">Elizabethkingia ursingii</name>
    <dbReference type="NCBI Taxonomy" id="1756150"/>
    <lineage>
        <taxon>Bacteria</taxon>
        <taxon>Pseudomonadati</taxon>
        <taxon>Bacteroidota</taxon>
        <taxon>Flavobacteriia</taxon>
        <taxon>Flavobacteriales</taxon>
        <taxon>Weeksellaceae</taxon>
        <taxon>Elizabethkingia</taxon>
    </lineage>
</organism>
<feature type="transmembrane region" description="Helical" evidence="1">
    <location>
        <begin position="230"/>
        <end position="251"/>
    </location>
</feature>
<keyword evidence="1" id="KW-1133">Transmembrane helix</keyword>
<feature type="domain" description="Acyltransferase 3" evidence="2">
    <location>
        <begin position="11"/>
        <end position="346"/>
    </location>
</feature>
<name>A0ABX3NBY7_9FLAO</name>
<keyword evidence="1" id="KW-0812">Transmembrane</keyword>
<feature type="transmembrane region" description="Helical" evidence="1">
    <location>
        <begin position="299"/>
        <end position="320"/>
    </location>
</feature>
<dbReference type="Pfam" id="PF01757">
    <property type="entry name" value="Acyl_transf_3"/>
    <property type="match status" value="1"/>
</dbReference>
<dbReference type="GO" id="GO:0016746">
    <property type="term" value="F:acyltransferase activity"/>
    <property type="evidence" value="ECO:0007669"/>
    <property type="project" value="UniProtKB-KW"/>
</dbReference>
<reference evidence="3 4" key="1">
    <citation type="submission" date="2016-07" db="EMBL/GenBank/DDBJ databases">
        <title>Revisiting the Taxonomy of the Elizabethkingia Genus based on Whole-Genome Sequencing, Optical Mapping, and MALDI-TOF.</title>
        <authorList>
            <person name="Nicholson A.C."/>
        </authorList>
    </citation>
    <scope>NUCLEOTIDE SEQUENCE [LARGE SCALE GENOMIC DNA]</scope>
    <source>
        <strain evidence="3 4">C1558</strain>
    </source>
</reference>
<evidence type="ECO:0000313" key="3">
    <source>
        <dbReference type="EMBL" id="OPB93253.1"/>
    </source>
</evidence>
<feature type="transmembrane region" description="Helical" evidence="1">
    <location>
        <begin position="332"/>
        <end position="347"/>
    </location>
</feature>
<feature type="transmembrane region" description="Helical" evidence="1">
    <location>
        <begin position="78"/>
        <end position="101"/>
    </location>
</feature>
<gene>
    <name evidence="3" type="ORF">BB021_02375</name>
</gene>
<evidence type="ECO:0000256" key="1">
    <source>
        <dbReference type="SAM" id="Phobius"/>
    </source>
</evidence>
<comment type="caution">
    <text evidence="3">The sequence shown here is derived from an EMBL/GenBank/DDBJ whole genome shotgun (WGS) entry which is preliminary data.</text>
</comment>
<dbReference type="RefSeq" id="WP_078778115.1">
    <property type="nucleotide sequence ID" value="NZ_MBDS01000002.1"/>
</dbReference>
<keyword evidence="3" id="KW-0808">Transferase</keyword>
<dbReference type="Proteomes" id="UP000190016">
    <property type="component" value="Unassembled WGS sequence"/>
</dbReference>
<feature type="transmembrane region" description="Helical" evidence="1">
    <location>
        <begin position="126"/>
        <end position="153"/>
    </location>
</feature>
<keyword evidence="1" id="KW-0472">Membrane</keyword>
<dbReference type="EMBL" id="MBDS01000002">
    <property type="protein sequence ID" value="OPB93253.1"/>
    <property type="molecule type" value="Genomic_DNA"/>
</dbReference>
<dbReference type="InterPro" id="IPR002656">
    <property type="entry name" value="Acyl_transf_3_dom"/>
</dbReference>
<keyword evidence="3" id="KW-0012">Acyltransferase</keyword>
<dbReference type="PANTHER" id="PTHR23028">
    <property type="entry name" value="ACETYLTRANSFERASE"/>
    <property type="match status" value="1"/>
</dbReference>
<evidence type="ECO:0000313" key="4">
    <source>
        <dbReference type="Proteomes" id="UP000190016"/>
    </source>
</evidence>
<dbReference type="PANTHER" id="PTHR23028:SF53">
    <property type="entry name" value="ACYL_TRANSF_3 DOMAIN-CONTAINING PROTEIN"/>
    <property type="match status" value="1"/>
</dbReference>